<dbReference type="GeneID" id="52284611"/>
<dbReference type="HOGENOM" id="CLU_3094266_0_0_2"/>
<dbReference type="KEGG" id="ttn:TTX_0545"/>
<accession>G4RNR6</accession>
<protein>
    <submittedName>
        <fullName evidence="1">Uncharacterized protein</fullName>
    </submittedName>
</protein>
<gene>
    <name evidence="1" type="ordered locus">TTX_0545</name>
</gene>
<evidence type="ECO:0000313" key="1">
    <source>
        <dbReference type="EMBL" id="CCC81210.1"/>
    </source>
</evidence>
<keyword evidence="2" id="KW-1185">Reference proteome</keyword>
<proteinExistence type="predicted"/>
<dbReference type="Proteomes" id="UP000002654">
    <property type="component" value="Chromosome"/>
</dbReference>
<name>G4RNR6_THETK</name>
<dbReference type="AlphaFoldDB" id="G4RNR6"/>
<dbReference type="OrthoDB" id="24033at2157"/>
<dbReference type="PATRIC" id="fig|768679.9.peg.560"/>
<dbReference type="eggNOG" id="arCOG05678">
    <property type="taxonomic scope" value="Archaea"/>
</dbReference>
<sequence>MQPNPKLVDEITRLTNELYESGYIEAARLLEEARKVILEMERERFLQPATD</sequence>
<evidence type="ECO:0000313" key="2">
    <source>
        <dbReference type="Proteomes" id="UP000002654"/>
    </source>
</evidence>
<dbReference type="EMBL" id="FN869859">
    <property type="protein sequence ID" value="CCC81210.1"/>
    <property type="molecule type" value="Genomic_DNA"/>
</dbReference>
<organism evidence="1 2">
    <name type="scientific">Thermoproteus tenax (strain ATCC 35583 / DSM 2078 / JCM 9277 / NBRC 100435 / Kra 1)</name>
    <dbReference type="NCBI Taxonomy" id="768679"/>
    <lineage>
        <taxon>Archaea</taxon>
        <taxon>Thermoproteota</taxon>
        <taxon>Thermoprotei</taxon>
        <taxon>Thermoproteales</taxon>
        <taxon>Thermoproteaceae</taxon>
        <taxon>Thermoproteus</taxon>
    </lineage>
</organism>
<dbReference type="RefSeq" id="WP_014126467.1">
    <property type="nucleotide sequence ID" value="NC_016070.1"/>
</dbReference>
<dbReference type="PaxDb" id="768679-TTX_0545"/>
<reference evidence="1 2" key="1">
    <citation type="journal article" date="2011" name="PLoS ONE">
        <title>The complete genome sequence of Thermoproteus tenax: a physiologically versatile member of the Crenarchaeota.</title>
        <authorList>
            <person name="Siebers B."/>
            <person name="Zaparty M."/>
            <person name="Raddatz G."/>
            <person name="Tjaden B."/>
            <person name="Albers S.V."/>
            <person name="Bell S.D."/>
            <person name="Blombach F."/>
            <person name="Kletzin A."/>
            <person name="Kyrpides N."/>
            <person name="Lanz C."/>
            <person name="Plagens A."/>
            <person name="Rampp M."/>
            <person name="Rosinus A."/>
            <person name="von Jan M."/>
            <person name="Makarova K.S."/>
            <person name="Klenk H.P."/>
            <person name="Schuster S.C."/>
            <person name="Hensel R."/>
        </authorList>
    </citation>
    <scope>NUCLEOTIDE SEQUENCE [LARGE SCALE GENOMIC DNA]</scope>
    <source>
        <strain evidence="2">ATCC 35583 / DSM 2078 / JCM 9277 / NBRC 100435 / Kra 1</strain>
    </source>
</reference>